<dbReference type="GO" id="GO:0006355">
    <property type="term" value="P:regulation of DNA-templated transcription"/>
    <property type="evidence" value="ECO:0007669"/>
    <property type="project" value="InterPro"/>
</dbReference>
<dbReference type="InterPro" id="IPR036388">
    <property type="entry name" value="WH-like_DNA-bd_sf"/>
</dbReference>
<dbReference type="PROSITE" id="PS50042">
    <property type="entry name" value="CNMP_BINDING_3"/>
    <property type="match status" value="1"/>
</dbReference>
<dbReference type="InterPro" id="IPR036390">
    <property type="entry name" value="WH_DNA-bd_sf"/>
</dbReference>
<feature type="domain" description="Cyclic nucleotide-binding" evidence="5">
    <location>
        <begin position="10"/>
        <end position="135"/>
    </location>
</feature>
<evidence type="ECO:0000256" key="1">
    <source>
        <dbReference type="ARBA" id="ARBA00023015"/>
    </source>
</evidence>
<dbReference type="InterPro" id="IPR014710">
    <property type="entry name" value="RmlC-like_jellyroll"/>
</dbReference>
<dbReference type="EMBL" id="LILB01000009">
    <property type="protein sequence ID" value="KOO47235.1"/>
    <property type="molecule type" value="Genomic_DNA"/>
</dbReference>
<feature type="domain" description="HTH crp-type" evidence="6">
    <location>
        <begin position="149"/>
        <end position="220"/>
    </location>
</feature>
<dbReference type="STRING" id="263475.AMD00_21430"/>
<dbReference type="Pfam" id="PF13545">
    <property type="entry name" value="HTH_Crp_2"/>
    <property type="match status" value="1"/>
</dbReference>
<keyword evidence="2" id="KW-0238">DNA-binding</keyword>
<dbReference type="PROSITE" id="PS51063">
    <property type="entry name" value="HTH_CRP_2"/>
    <property type="match status" value="1"/>
</dbReference>
<dbReference type="SUPFAM" id="SSF51206">
    <property type="entry name" value="cAMP-binding domain-like"/>
    <property type="match status" value="1"/>
</dbReference>
<evidence type="ECO:0000313" key="7">
    <source>
        <dbReference type="EMBL" id="KOO47235.1"/>
    </source>
</evidence>
<dbReference type="CDD" id="cd00038">
    <property type="entry name" value="CAP_ED"/>
    <property type="match status" value="1"/>
</dbReference>
<dbReference type="Proteomes" id="UP000036867">
    <property type="component" value="Unassembled WGS sequence"/>
</dbReference>
<evidence type="ECO:0000259" key="5">
    <source>
        <dbReference type="PROSITE" id="PS50042"/>
    </source>
</evidence>
<dbReference type="InterPro" id="IPR000595">
    <property type="entry name" value="cNMP-bd_dom"/>
</dbReference>
<dbReference type="InterPro" id="IPR018490">
    <property type="entry name" value="cNMP-bd_dom_sf"/>
</dbReference>
<sequence length="232" mass="26846">MKKIENREQLNNYLKEYQLESIFNKSLIEHLALYSFEQGEDICSQGDTSQYLYLLVKGKIKIFTSSSEGRKLILSFKTPLYLIGDIEYVQDIDIINTVEAVSPVIMIGIQYQWLKKFGSEYTPLLQFLLETVTRKFYIKSNFLSFNLLYPVEVRLASYLLSISFYDSDAHNDSGLSINRLRDVADLIGTSYRHLNRVIQQLCAEGLIERTKESIIVINRDALSTLANHNIYE</sequence>
<dbReference type="GeneID" id="301138664"/>
<dbReference type="RefSeq" id="WP_053419041.1">
    <property type="nucleotide sequence ID" value="NZ_LILB01000009.1"/>
</dbReference>
<keyword evidence="8" id="KW-1185">Reference proteome</keyword>
<keyword evidence="1" id="KW-0805">Transcription regulation</keyword>
<organism evidence="7 8">
    <name type="scientific">Viridibacillus arvi</name>
    <dbReference type="NCBI Taxonomy" id="263475"/>
    <lineage>
        <taxon>Bacteria</taxon>
        <taxon>Bacillati</taxon>
        <taxon>Bacillota</taxon>
        <taxon>Bacilli</taxon>
        <taxon>Bacillales</taxon>
        <taxon>Caryophanaceae</taxon>
        <taxon>Viridibacillus</taxon>
    </lineage>
</organism>
<dbReference type="GO" id="GO:0003677">
    <property type="term" value="F:DNA binding"/>
    <property type="evidence" value="ECO:0007669"/>
    <property type="project" value="UniProtKB-KW"/>
</dbReference>
<protein>
    <submittedName>
        <fullName evidence="7">Crp/Fnr family transcriptional regulator</fullName>
    </submittedName>
</protein>
<evidence type="ECO:0000256" key="2">
    <source>
        <dbReference type="ARBA" id="ARBA00023125"/>
    </source>
</evidence>
<dbReference type="Pfam" id="PF00027">
    <property type="entry name" value="cNMP_binding"/>
    <property type="match status" value="1"/>
</dbReference>
<reference evidence="8" key="1">
    <citation type="submission" date="2015-08" db="EMBL/GenBank/DDBJ databases">
        <title>Fjat-10028 dsm 16317.</title>
        <authorList>
            <person name="Liu B."/>
            <person name="Wang J."/>
            <person name="Zhu Y."/>
            <person name="Liu G."/>
            <person name="Chen Q."/>
            <person name="Chen Z."/>
            <person name="Lan J."/>
            <person name="Che J."/>
            <person name="Ge C."/>
            <person name="Shi H."/>
            <person name="Pan Z."/>
            <person name="Liu X."/>
        </authorList>
    </citation>
    <scope>NUCLEOTIDE SEQUENCE [LARGE SCALE GENOMIC DNA]</scope>
    <source>
        <strain evidence="8">DSM 16317</strain>
    </source>
</reference>
<dbReference type="OrthoDB" id="581021at2"/>
<evidence type="ECO:0000256" key="3">
    <source>
        <dbReference type="ARBA" id="ARBA00023159"/>
    </source>
</evidence>
<dbReference type="Gene3D" id="2.60.120.10">
    <property type="entry name" value="Jelly Rolls"/>
    <property type="match status" value="1"/>
</dbReference>
<evidence type="ECO:0000256" key="4">
    <source>
        <dbReference type="ARBA" id="ARBA00023163"/>
    </source>
</evidence>
<comment type="caution">
    <text evidence="7">The sequence shown here is derived from an EMBL/GenBank/DDBJ whole genome shotgun (WGS) entry which is preliminary data.</text>
</comment>
<dbReference type="SUPFAM" id="SSF46785">
    <property type="entry name" value="Winged helix' DNA-binding domain"/>
    <property type="match status" value="1"/>
</dbReference>
<dbReference type="Gene3D" id="1.10.10.10">
    <property type="entry name" value="Winged helix-like DNA-binding domain superfamily/Winged helix DNA-binding domain"/>
    <property type="match status" value="1"/>
</dbReference>
<evidence type="ECO:0000259" key="6">
    <source>
        <dbReference type="PROSITE" id="PS51063"/>
    </source>
</evidence>
<dbReference type="PATRIC" id="fig|263475.3.peg.84"/>
<keyword evidence="3" id="KW-0010">Activator</keyword>
<gene>
    <name evidence="7" type="ORF">AMD00_21430</name>
</gene>
<dbReference type="InterPro" id="IPR012318">
    <property type="entry name" value="HTH_CRP"/>
</dbReference>
<proteinExistence type="predicted"/>
<name>A0A0M0L826_9BACL</name>
<evidence type="ECO:0000313" key="8">
    <source>
        <dbReference type="Proteomes" id="UP000036867"/>
    </source>
</evidence>
<dbReference type="AlphaFoldDB" id="A0A0M0L826"/>
<keyword evidence="4" id="KW-0804">Transcription</keyword>
<accession>A0A0M0L826</accession>